<evidence type="ECO:0000259" key="3">
    <source>
        <dbReference type="PROSITE" id="PS51425"/>
    </source>
</evidence>
<feature type="compositionally biased region" description="Basic and acidic residues" evidence="2">
    <location>
        <begin position="88"/>
        <end position="98"/>
    </location>
</feature>
<feature type="region of interest" description="Disordered" evidence="2">
    <location>
        <begin position="1330"/>
        <end position="1375"/>
    </location>
</feature>
<dbReference type="RefSeq" id="XP_024581368.1">
    <property type="nucleotide sequence ID" value="XM_024715696.1"/>
</dbReference>
<dbReference type="InterPro" id="IPR056396">
    <property type="entry name" value="HEAT_SCC3-SA"/>
</dbReference>
<keyword evidence="5" id="KW-1185">Reference proteome</keyword>
<feature type="coiled-coil region" evidence="1">
    <location>
        <begin position="1007"/>
        <end position="1034"/>
    </location>
</feature>
<dbReference type="GO" id="GO:0005634">
    <property type="term" value="C:nucleus"/>
    <property type="evidence" value="ECO:0007669"/>
    <property type="project" value="TreeGrafter"/>
</dbReference>
<dbReference type="GO" id="GO:0007062">
    <property type="term" value="P:sister chromatid cohesion"/>
    <property type="evidence" value="ECO:0007669"/>
    <property type="project" value="UniProtKB-ARBA"/>
</dbReference>
<dbReference type="EMBL" id="CCYD01001336">
    <property type="protein sequence ID" value="CEG44999.1"/>
    <property type="molecule type" value="Genomic_DNA"/>
</dbReference>
<dbReference type="Pfam" id="PF08514">
    <property type="entry name" value="STAG"/>
    <property type="match status" value="1"/>
</dbReference>
<dbReference type="Pfam" id="PF21581">
    <property type="entry name" value="SCD"/>
    <property type="match status" value="1"/>
</dbReference>
<dbReference type="PROSITE" id="PS51425">
    <property type="entry name" value="SCD"/>
    <property type="match status" value="1"/>
</dbReference>
<evidence type="ECO:0000313" key="5">
    <source>
        <dbReference type="Proteomes" id="UP000054928"/>
    </source>
</evidence>
<feature type="compositionally biased region" description="Acidic residues" evidence="2">
    <location>
        <begin position="67"/>
        <end position="80"/>
    </location>
</feature>
<dbReference type="OrthoDB" id="498590at2759"/>
<feature type="compositionally biased region" description="Basic and acidic residues" evidence="2">
    <location>
        <begin position="52"/>
        <end position="66"/>
    </location>
</feature>
<dbReference type="OMA" id="YLEIQMT"/>
<accession>A0A0P1AUJ3</accession>
<dbReference type="Proteomes" id="UP000054928">
    <property type="component" value="Unassembled WGS sequence"/>
</dbReference>
<dbReference type="STRING" id="4781.A0A0P1AUJ3"/>
<dbReference type="PANTHER" id="PTHR11199">
    <property type="entry name" value="STROMAL ANTIGEN"/>
    <property type="match status" value="1"/>
</dbReference>
<evidence type="ECO:0000256" key="1">
    <source>
        <dbReference type="SAM" id="Coils"/>
    </source>
</evidence>
<feature type="compositionally biased region" description="Basic and acidic residues" evidence="2">
    <location>
        <begin position="1362"/>
        <end position="1375"/>
    </location>
</feature>
<dbReference type="GO" id="GO:0000785">
    <property type="term" value="C:chromatin"/>
    <property type="evidence" value="ECO:0007669"/>
    <property type="project" value="TreeGrafter"/>
</dbReference>
<dbReference type="InterPro" id="IPR016024">
    <property type="entry name" value="ARM-type_fold"/>
</dbReference>
<name>A0A0P1AUJ3_PLAHL</name>
<dbReference type="SUPFAM" id="SSF48371">
    <property type="entry name" value="ARM repeat"/>
    <property type="match status" value="1"/>
</dbReference>
<organism evidence="4 5">
    <name type="scientific">Plasmopara halstedii</name>
    <name type="common">Downy mildew of sunflower</name>
    <dbReference type="NCBI Taxonomy" id="4781"/>
    <lineage>
        <taxon>Eukaryota</taxon>
        <taxon>Sar</taxon>
        <taxon>Stramenopiles</taxon>
        <taxon>Oomycota</taxon>
        <taxon>Peronosporomycetes</taxon>
        <taxon>Peronosporales</taxon>
        <taxon>Peronosporaceae</taxon>
        <taxon>Plasmopara</taxon>
    </lineage>
</organism>
<dbReference type="Pfam" id="PF24571">
    <property type="entry name" value="HEAT_SCC3-SA"/>
    <property type="match status" value="1"/>
</dbReference>
<reference evidence="5" key="1">
    <citation type="submission" date="2014-09" db="EMBL/GenBank/DDBJ databases">
        <authorList>
            <person name="Sharma Rahul"/>
            <person name="Thines Marco"/>
        </authorList>
    </citation>
    <scope>NUCLEOTIDE SEQUENCE [LARGE SCALE GENOMIC DNA]</scope>
</reference>
<feature type="region of interest" description="Disordered" evidence="2">
    <location>
        <begin position="17"/>
        <end position="142"/>
    </location>
</feature>
<dbReference type="InterPro" id="IPR039662">
    <property type="entry name" value="Cohesin_Scc3/SA"/>
</dbReference>
<evidence type="ECO:0000313" key="4">
    <source>
        <dbReference type="EMBL" id="CEG44999.1"/>
    </source>
</evidence>
<keyword evidence="1" id="KW-0175">Coiled coil</keyword>
<dbReference type="InterPro" id="IPR020839">
    <property type="entry name" value="SCD"/>
</dbReference>
<feature type="domain" description="SCD" evidence="3">
    <location>
        <begin position="372"/>
        <end position="457"/>
    </location>
</feature>
<protein>
    <submittedName>
        <fullName evidence="4">Sister chromatid cohesion complex Cohesin, subunit STAG/IRR1/SCC3</fullName>
    </submittedName>
</protein>
<evidence type="ECO:0000256" key="2">
    <source>
        <dbReference type="SAM" id="MobiDB-lite"/>
    </source>
</evidence>
<dbReference type="InterPro" id="IPR013721">
    <property type="entry name" value="STAG"/>
</dbReference>
<dbReference type="GO" id="GO:0003682">
    <property type="term" value="F:chromatin binding"/>
    <property type="evidence" value="ECO:0007669"/>
    <property type="project" value="TreeGrafter"/>
</dbReference>
<proteinExistence type="predicted"/>
<dbReference type="GO" id="GO:0008278">
    <property type="term" value="C:cohesin complex"/>
    <property type="evidence" value="ECO:0007669"/>
    <property type="project" value="TreeGrafter"/>
</dbReference>
<sequence length="1375" mass="156765">MQITASSYHNSPCYLKLQSDMSARRGTRLRRKPATIYQVEDTRGFASDGVDGEEKQDASIENGRDEESSDDGPECEDEEFTPAGTKAKPRESSRKETPTRALSTVSKSARPKCSPWSHTRRMRSAARANTGKNFADPKKNKLEDNEHTDVKDLLFEAVKSGKSSLETLLTGWRDRFEKDYEMAMKEVLNLVLQACGGKNQCAPESESLDQLNMGLLVDHIVEDLENIKGEYPLISRAKGMKKFQFNFEIFWDAFVRESYESEILFTSNLANDLIDWLTTLSSSEIRPIRHTATFAVLSLSNALVSSASKNSEQLAIVKRQFDAEVKSPISSSGTGNSPNIRKLSHLKDSKTFYENRSKQLLKLINLIFTGVVVRRYRDVMPEIRVVTIQCLGHWIITLPDQFLKDNFLKYLGWLLSDKSALVRLEVVEILCELYENDAFTDRLTLFTARFLPRYLELCNDVDDAVVEQCIHLLIAVDKHSLISSEIELQSVEKLVFDTEHEAIRKAAAEFVCLQYDAFGVAVSKTKNAKLKKEQLNTQAIALVEFAEEYIQNYSVPESAVETLVDAFWGLEDCLVLQEWRLMTDLLLVDKSAPDLSSDQQTILLRLLVASVRKLVGNANANKKELENIREEVTVAYCKDIPSLLLLYQADPDKLALILELIPMLTLKSEVIGHHSSHAKELLEMLKHAYLLHSNDELLTSLSLAITHLLQTEHSSLKREAEVIVHELIQEIVSKTERYLEADKKLFEKVAIVASDTPKTRTKKAKGRKKKSALTRDISDVDYNLRISLCRIKCLVKYLNIREYLPSVLSESKASGNDHAFEPDLKQGRMENFVIALGELLHRRTKSSLGLDEGFRYVDTIKHILTIIYFDLLWTTAPIFKAIEDDNKKKNDFEELAIDEVDSFIQIQIQKMCQLRSKLEEALLSVLEMHLVKTNEVADEKLKQSEENIDAELVQDDNVISYIKEVQRFAFLTLCDVRCLFVEKFSEATTPYDALEWKLPKALVLLTQMHFESEMDEAEEDEPELENEFEVHDSEAAHSFRDWQQKQQKKAEMLIALGRVALCNPSKKHQAAAVLQYYTSSGKPSVEVVKEFGKHIKIDAPVRYLEIQMTVLRRMFASILMWKQDVDAAQANNGNRDEVPEQEELKEKLRSTERELKELAKRFSQSFGIGKISSSLRTPFLRFLREGVRYALDRQAQFGFLDIMRAYLSHLDSSGMEQLREYFMERLNTLCDIPVESEELDSRWRALFDFQASIIPALENNLASSDLMLSPPLKKKRRSASSEPTPMQKTSIAEEVEDQNAVLKTDIVEKKRAAGDSVEADLVAIGQQLDHNKRQKSILQKREAMTDVLANPLSPRKRVRPTRNAEEPHASEKDDV</sequence>
<dbReference type="PANTHER" id="PTHR11199:SF0">
    <property type="entry name" value="LD34181P-RELATED"/>
    <property type="match status" value="1"/>
</dbReference>
<dbReference type="InterPro" id="IPR011989">
    <property type="entry name" value="ARM-like"/>
</dbReference>
<dbReference type="Gene3D" id="1.25.10.10">
    <property type="entry name" value="Leucine-rich Repeat Variant"/>
    <property type="match status" value="1"/>
</dbReference>
<dbReference type="GeneID" id="36396376"/>